<evidence type="ECO:0000256" key="3">
    <source>
        <dbReference type="RuleBase" id="RU367091"/>
    </source>
</evidence>
<organism evidence="6">
    <name type="scientific">Perkinsus marinus (strain ATCC 50983 / TXsc)</name>
    <dbReference type="NCBI Taxonomy" id="423536"/>
    <lineage>
        <taxon>Eukaryota</taxon>
        <taxon>Sar</taxon>
        <taxon>Alveolata</taxon>
        <taxon>Perkinsozoa</taxon>
        <taxon>Perkinsea</taxon>
        <taxon>Perkinsida</taxon>
        <taxon>Perkinsidae</taxon>
        <taxon>Perkinsus</taxon>
    </lineage>
</organism>
<reference evidence="5 6" key="1">
    <citation type="submission" date="2008-07" db="EMBL/GenBank/DDBJ databases">
        <authorList>
            <person name="El-Sayed N."/>
            <person name="Caler E."/>
            <person name="Inman J."/>
            <person name="Amedeo P."/>
            <person name="Hass B."/>
            <person name="Wortman J."/>
        </authorList>
    </citation>
    <scope>NUCLEOTIDE SEQUENCE [LARGE SCALE GENOMIC DNA]</scope>
    <source>
        <strain evidence="6">ATCC 50983 / TXsc</strain>
    </source>
</reference>
<comment type="function">
    <text evidence="3">Part of the endoplasmic reticulum membrane protein complex (EMC) that enables the energy-independent insertion into endoplasmic reticulum membranes of newly synthesized membrane proteins.</text>
</comment>
<dbReference type="InterPro" id="IPR011990">
    <property type="entry name" value="TPR-like_helical_dom_sf"/>
</dbReference>
<accession>C5KG82</accession>
<gene>
    <name evidence="5" type="ORF">Pmar_PMAR021036</name>
</gene>
<dbReference type="SMART" id="SM00028">
    <property type="entry name" value="TPR"/>
    <property type="match status" value="3"/>
</dbReference>
<keyword evidence="3" id="KW-0472">Membrane</keyword>
<sequence length="285" mass="31626">MTDVAAVPISELLHDAEKGGCHAGIIYLQQMRLRKMVDPHSVLCIGSQLLTKYSSKLGDEKWPVLEQVLLASLQAGADDWSAYCLKALKKRFPKSHRVQRLVGQCSEARGDYDAALTEYETIMENASDDMATEKRKLAAKLGEIGSNTAAGVEALSNDVSNFQTDPEFWQQMAMAYAGQGQARQAAYCFEEVLLAMPHSIYNILTYAELLASAGQIDDARKYYCLALEHDEKHVRALWGLLSTIPPKVDNKTEAKLRNLTVGRLRAIYKEQPANSTRTAMLELLA</sequence>
<feature type="domain" description="EMC2 TPR-like" evidence="4">
    <location>
        <begin position="100"/>
        <end position="209"/>
    </location>
</feature>
<dbReference type="InParanoid" id="C5KG82"/>
<dbReference type="SUPFAM" id="SSF48452">
    <property type="entry name" value="TPR-like"/>
    <property type="match status" value="1"/>
</dbReference>
<dbReference type="Gene3D" id="1.25.40.10">
    <property type="entry name" value="Tetratricopeptide repeat domain"/>
    <property type="match status" value="1"/>
</dbReference>
<dbReference type="InterPro" id="IPR055217">
    <property type="entry name" value="TPR_EMC2"/>
</dbReference>
<dbReference type="AlphaFoldDB" id="C5KG82"/>
<dbReference type="Proteomes" id="UP000007800">
    <property type="component" value="Unassembled WGS sequence"/>
</dbReference>
<keyword evidence="6" id="KW-1185">Reference proteome</keyword>
<dbReference type="InterPro" id="IPR039856">
    <property type="entry name" value="EMC2-like"/>
</dbReference>
<keyword evidence="3" id="KW-0256">Endoplasmic reticulum</keyword>
<dbReference type="Pfam" id="PF22890">
    <property type="entry name" value="TPR_EMC2"/>
    <property type="match status" value="1"/>
</dbReference>
<comment type="similarity">
    <text evidence="3">Belongs to the EMC2 family.</text>
</comment>
<comment type="subunit">
    <text evidence="3">Component of the ER membrane protein complex (EMC).</text>
</comment>
<dbReference type="PANTHER" id="PTHR12760">
    <property type="entry name" value="TETRATRICOPEPTIDE REPEAT PROTEIN"/>
    <property type="match status" value="1"/>
</dbReference>
<dbReference type="EMBL" id="GG672918">
    <property type="protein sequence ID" value="EER16438.1"/>
    <property type="molecule type" value="Genomic_DNA"/>
</dbReference>
<protein>
    <recommendedName>
        <fullName evidence="3">ER membrane protein complex subunit 2</fullName>
    </recommendedName>
</protein>
<comment type="subcellular location">
    <subcellularLocation>
        <location evidence="3">Endoplasmic reticulum membrane</location>
        <topology evidence="3">Peripheral membrane protein</topology>
        <orientation evidence="3">Cytoplasmic side</orientation>
    </subcellularLocation>
</comment>
<evidence type="ECO:0000256" key="1">
    <source>
        <dbReference type="ARBA" id="ARBA00022737"/>
    </source>
</evidence>
<keyword evidence="2" id="KW-0802">TPR repeat</keyword>
<keyword evidence="1" id="KW-0677">Repeat</keyword>
<dbReference type="OrthoDB" id="124397at2759"/>
<evidence type="ECO:0000313" key="6">
    <source>
        <dbReference type="Proteomes" id="UP000007800"/>
    </source>
</evidence>
<evidence type="ECO:0000259" key="4">
    <source>
        <dbReference type="Pfam" id="PF22890"/>
    </source>
</evidence>
<dbReference type="GeneID" id="9063513"/>
<evidence type="ECO:0000256" key="2">
    <source>
        <dbReference type="ARBA" id="ARBA00022803"/>
    </source>
</evidence>
<proteinExistence type="inferred from homology"/>
<name>C5KG82_PERM5</name>
<dbReference type="FunCoup" id="C5KG82">
    <property type="interactions" value="348"/>
</dbReference>
<evidence type="ECO:0000313" key="5">
    <source>
        <dbReference type="EMBL" id="EER16438.1"/>
    </source>
</evidence>
<dbReference type="InterPro" id="IPR019734">
    <property type="entry name" value="TPR_rpt"/>
</dbReference>
<dbReference type="OMA" id="MSDQEGW"/>
<dbReference type="GO" id="GO:0072546">
    <property type="term" value="C:EMC complex"/>
    <property type="evidence" value="ECO:0007669"/>
    <property type="project" value="UniProtKB-UniRule"/>
</dbReference>
<dbReference type="RefSeq" id="XP_002784642.1">
    <property type="nucleotide sequence ID" value="XM_002784596.1"/>
</dbReference>